<dbReference type="Proteomes" id="UP000313359">
    <property type="component" value="Unassembled WGS sequence"/>
</dbReference>
<feature type="region of interest" description="Disordered" evidence="1">
    <location>
        <begin position="1"/>
        <end position="44"/>
    </location>
</feature>
<sequence>MYEAGPQPAADTHAVSVDHDETVISPSGSKHTTTSTVPRKAAKTKPVRVNCLPLPPKKEYNKPRATGIYHYAIYIREGAIENYAVQVNPKLAKADDSLQYVYGLDYLRALVGDRDESLRINFADLRRRHKEAMPFITDDRDGPVLSLFELDEEAFKHRMSAENVEKLVKALDCKPDWFEISIFV</sequence>
<accession>A0A5C2RRW3</accession>
<feature type="compositionally biased region" description="Polar residues" evidence="1">
    <location>
        <begin position="24"/>
        <end position="37"/>
    </location>
</feature>
<dbReference type="AlphaFoldDB" id="A0A5C2RRW3"/>
<proteinExistence type="predicted"/>
<gene>
    <name evidence="2" type="ORF">L227DRAFT_617425</name>
</gene>
<protein>
    <submittedName>
        <fullName evidence="2">Uncharacterized protein</fullName>
    </submittedName>
</protein>
<dbReference type="OrthoDB" id="2609391at2759"/>
<evidence type="ECO:0000313" key="2">
    <source>
        <dbReference type="EMBL" id="RPD52906.1"/>
    </source>
</evidence>
<reference evidence="2" key="1">
    <citation type="journal article" date="2018" name="Genome Biol. Evol.">
        <title>Genomics and development of Lentinus tigrinus, a white-rot wood-decaying mushroom with dimorphic fruiting bodies.</title>
        <authorList>
            <person name="Wu B."/>
            <person name="Xu Z."/>
            <person name="Knudson A."/>
            <person name="Carlson A."/>
            <person name="Chen N."/>
            <person name="Kovaka S."/>
            <person name="LaButti K."/>
            <person name="Lipzen A."/>
            <person name="Pennachio C."/>
            <person name="Riley R."/>
            <person name="Schakwitz W."/>
            <person name="Umezawa K."/>
            <person name="Ohm R.A."/>
            <person name="Grigoriev I.V."/>
            <person name="Nagy L.G."/>
            <person name="Gibbons J."/>
            <person name="Hibbett D."/>
        </authorList>
    </citation>
    <scope>NUCLEOTIDE SEQUENCE [LARGE SCALE GENOMIC DNA]</scope>
    <source>
        <strain evidence="2">ALCF2SS1-6</strain>
    </source>
</reference>
<evidence type="ECO:0000256" key="1">
    <source>
        <dbReference type="SAM" id="MobiDB-lite"/>
    </source>
</evidence>
<keyword evidence="3" id="KW-1185">Reference proteome</keyword>
<organism evidence="2 3">
    <name type="scientific">Lentinus tigrinus ALCF2SS1-6</name>
    <dbReference type="NCBI Taxonomy" id="1328759"/>
    <lineage>
        <taxon>Eukaryota</taxon>
        <taxon>Fungi</taxon>
        <taxon>Dikarya</taxon>
        <taxon>Basidiomycota</taxon>
        <taxon>Agaricomycotina</taxon>
        <taxon>Agaricomycetes</taxon>
        <taxon>Polyporales</taxon>
        <taxon>Polyporaceae</taxon>
        <taxon>Lentinus</taxon>
    </lineage>
</organism>
<name>A0A5C2RRW3_9APHY</name>
<evidence type="ECO:0000313" key="3">
    <source>
        <dbReference type="Proteomes" id="UP000313359"/>
    </source>
</evidence>
<dbReference type="EMBL" id="ML122335">
    <property type="protein sequence ID" value="RPD52906.1"/>
    <property type="molecule type" value="Genomic_DNA"/>
</dbReference>